<keyword evidence="5 11" id="KW-0547">Nucleotide-binding</keyword>
<dbReference type="Gene3D" id="3.40.850.10">
    <property type="entry name" value="Kinesin motor domain"/>
    <property type="match status" value="1"/>
</dbReference>
<dbReference type="Proteomes" id="UP001519460">
    <property type="component" value="Unassembled WGS sequence"/>
</dbReference>
<evidence type="ECO:0000256" key="4">
    <source>
        <dbReference type="ARBA" id="ARBA00022701"/>
    </source>
</evidence>
<feature type="binding site" evidence="11">
    <location>
        <begin position="113"/>
        <end position="120"/>
    </location>
    <ligand>
        <name>ATP</name>
        <dbReference type="ChEBI" id="CHEBI:30616"/>
    </ligand>
</feature>
<dbReference type="PANTHER" id="PTHR47968">
    <property type="entry name" value="CENTROMERE PROTEIN E"/>
    <property type="match status" value="1"/>
</dbReference>
<keyword evidence="9" id="KW-0206">Cytoskeleton</keyword>
<evidence type="ECO:0000256" key="2">
    <source>
        <dbReference type="ARBA" id="ARBA00004245"/>
    </source>
</evidence>
<evidence type="ECO:0000313" key="16">
    <source>
        <dbReference type="Proteomes" id="UP001519460"/>
    </source>
</evidence>
<dbReference type="InterPro" id="IPR027640">
    <property type="entry name" value="Kinesin-like_fam"/>
</dbReference>
<evidence type="ECO:0000313" key="15">
    <source>
        <dbReference type="EMBL" id="KAK7485721.1"/>
    </source>
</evidence>
<keyword evidence="7 12" id="KW-0175">Coiled coil</keyword>
<evidence type="ECO:0000256" key="9">
    <source>
        <dbReference type="ARBA" id="ARBA00023212"/>
    </source>
</evidence>
<evidence type="ECO:0000256" key="10">
    <source>
        <dbReference type="ARBA" id="ARBA00023242"/>
    </source>
</evidence>
<comment type="caution">
    <text evidence="15">The sequence shown here is derived from an EMBL/GenBank/DDBJ whole genome shotgun (WGS) entry which is preliminary data.</text>
</comment>
<keyword evidence="10" id="KW-0539">Nucleus</keyword>
<dbReference type="InterPro" id="IPR001752">
    <property type="entry name" value="Kinesin_motor_dom"/>
</dbReference>
<evidence type="ECO:0000256" key="5">
    <source>
        <dbReference type="ARBA" id="ARBA00022741"/>
    </source>
</evidence>
<dbReference type="GO" id="GO:0003774">
    <property type="term" value="F:cytoskeletal motor activity"/>
    <property type="evidence" value="ECO:0007669"/>
    <property type="project" value="UniProtKB-UniRule"/>
</dbReference>
<dbReference type="PRINTS" id="PR00380">
    <property type="entry name" value="KINESINHEAVY"/>
</dbReference>
<evidence type="ECO:0000259" key="14">
    <source>
        <dbReference type="PROSITE" id="PS50067"/>
    </source>
</evidence>
<dbReference type="InterPro" id="IPR036961">
    <property type="entry name" value="Kinesin_motor_dom_sf"/>
</dbReference>
<protein>
    <recommendedName>
        <fullName evidence="14">Kinesin motor domain-containing protein</fullName>
    </recommendedName>
</protein>
<comment type="subcellular location">
    <subcellularLocation>
        <location evidence="2">Cytoplasm</location>
        <location evidence="2">Cytoskeleton</location>
    </subcellularLocation>
    <subcellularLocation>
        <location evidence="1">Nucleus</location>
    </subcellularLocation>
</comment>
<name>A0ABD0KFB8_9CAEN</name>
<evidence type="ECO:0000256" key="7">
    <source>
        <dbReference type="ARBA" id="ARBA00023054"/>
    </source>
</evidence>
<dbReference type="PROSITE" id="PS50067">
    <property type="entry name" value="KINESIN_MOTOR_2"/>
    <property type="match status" value="1"/>
</dbReference>
<gene>
    <name evidence="15" type="ORF">BaRGS_00023022</name>
</gene>
<comment type="similarity">
    <text evidence="11">Belongs to the TRAFAC class myosin-kinesin ATPase superfamily. Kinesin family.</text>
</comment>
<dbReference type="SUPFAM" id="SSF52540">
    <property type="entry name" value="P-loop containing nucleoside triphosphate hydrolases"/>
    <property type="match status" value="1"/>
</dbReference>
<organism evidence="15 16">
    <name type="scientific">Batillaria attramentaria</name>
    <dbReference type="NCBI Taxonomy" id="370345"/>
    <lineage>
        <taxon>Eukaryota</taxon>
        <taxon>Metazoa</taxon>
        <taxon>Spiralia</taxon>
        <taxon>Lophotrochozoa</taxon>
        <taxon>Mollusca</taxon>
        <taxon>Gastropoda</taxon>
        <taxon>Caenogastropoda</taxon>
        <taxon>Sorbeoconcha</taxon>
        <taxon>Cerithioidea</taxon>
        <taxon>Batillariidae</taxon>
        <taxon>Batillaria</taxon>
    </lineage>
</organism>
<evidence type="ECO:0000256" key="12">
    <source>
        <dbReference type="SAM" id="Coils"/>
    </source>
</evidence>
<dbReference type="GO" id="GO:0005634">
    <property type="term" value="C:nucleus"/>
    <property type="evidence" value="ECO:0007669"/>
    <property type="project" value="UniProtKB-SubCell"/>
</dbReference>
<evidence type="ECO:0000256" key="11">
    <source>
        <dbReference type="PROSITE-ProRule" id="PRU00283"/>
    </source>
</evidence>
<keyword evidence="16" id="KW-1185">Reference proteome</keyword>
<evidence type="ECO:0000256" key="3">
    <source>
        <dbReference type="ARBA" id="ARBA00022490"/>
    </source>
</evidence>
<feature type="compositionally biased region" description="Polar residues" evidence="13">
    <location>
        <begin position="881"/>
        <end position="905"/>
    </location>
</feature>
<dbReference type="SMART" id="SM00129">
    <property type="entry name" value="KISc"/>
    <property type="match status" value="1"/>
</dbReference>
<dbReference type="CDD" id="cd01370">
    <property type="entry name" value="KISc_KIP3_like"/>
    <property type="match status" value="1"/>
</dbReference>
<sequence>MADIAENSSSNVKVVVRVRPPNELEGSGQHRSVVEIMNENVLVFDPKEEASPSFGRRGRRHRDIRKRRQKDMKFAFDYVFSATSSNEEVYQGTTRCVLDGLLSGYNCSVFAYGATGAGKTHTMLGSETQPGVIYHTMIQLYRRISDMSQEKTCDVAVSYLEVYNEQIRDLLLPRGTLPIREDHNAGVLVPGLSLHKPSNAEELLHMLQFGNKNRTQHPTDANAESSRSHAVFQVFVRQRDRTANISAEVKVAKMCLVDLAGSERATVTKNRGARFREGANINRSLLALGNVINSLADQKYKGHIPYRDSKLTRLLKDSLGGNCRTIMIAAVSPSSLSYEDTYNTLKYADRAKNIRVNIKKNVLSVDFHVSRYGKIVEDLRKEIAELKHKLQDCEKPTVSQSLALVVPGDIQSLQERLRAVYAERRTVRDQQLRQETSLRDTQWRLHRKQKCLQRTTQLTFTQPEGTVHGLQQKLLGQEVQRQTLSSRLQENTQLLSQLQTQALTSDTKSSAISQLLELGVQKLGLEVELNDSRHYIRHLRRLARAQEREAMVSERLITALLRLVQKQQTELQRRGPVPSDITETYQNVCDLVGECGVSWADDEGGSEGEQAPFHINSVIDIPLVSHSGLTGDRVPCLALPAPNPATSSALLSMGTGSFPKTWHTQTSATRSSSLLPVVFKPLSRRKFSRTDTLQSLIASISITLNQLLTYTPRIQTQKLRKTNTLRYFRTVVCCTTRSTGTGFALKSREARENRREVGMLNPVIVHRILKYFRFQWSTGSYHQLPRPRHEWTSGYSSQPPPSSNPQPVLSTQAPANFAASVLRGPVSAESAGTGYRSGINGAAGDDFTLSRTVPSPASTVYAGHTPAPKKSAHDLCVSHTVPVSDSPTKTSTEGGSRSHGLNETFSLEEESAAAERHDSRNVDVNSTLVLNAPTLLNVPVIDSSHPPAQSMMRRQTNTSAEFSRSNSFANSTLCTGNSTQYATVTNIESTSAVPATTSQVSTCRNIPAGTSERVVTPCANFGHGASKSDTHAVTASVNSGTITKMLPNGERRLACDTVTKAPVGEAEDKENGSSQRSKSHVARSINFDGVMSSPMRVEGISYADAVKTPSPARQPLQALDCNSPQLFSNNLPAAPCQMPKGALTSGRQSLYLAGPQALDNIRKLKQFGMPSLVENLVTTSRSGPTGSRPSYMQPTKAAAQRVRLPQKSARDDSFHPKRVARNLYVVSQQKQICINTVKNGMEDLTFVYRQQVFYCLPVFLRSFYK</sequence>
<dbReference type="AlphaFoldDB" id="A0ABD0KFB8"/>
<dbReference type="Pfam" id="PF00225">
    <property type="entry name" value="Kinesin"/>
    <property type="match status" value="1"/>
</dbReference>
<accession>A0ABD0KFB8</accession>
<evidence type="ECO:0000256" key="8">
    <source>
        <dbReference type="ARBA" id="ARBA00023175"/>
    </source>
</evidence>
<proteinExistence type="inferred from homology"/>
<dbReference type="InterPro" id="IPR027417">
    <property type="entry name" value="P-loop_NTPase"/>
</dbReference>
<dbReference type="InterPro" id="IPR019821">
    <property type="entry name" value="Kinesin_motor_CS"/>
</dbReference>
<dbReference type="EMBL" id="JACVVK020000190">
    <property type="protein sequence ID" value="KAK7485721.1"/>
    <property type="molecule type" value="Genomic_DNA"/>
</dbReference>
<keyword evidence="3" id="KW-0963">Cytoplasm</keyword>
<evidence type="ECO:0000256" key="13">
    <source>
        <dbReference type="SAM" id="MobiDB-lite"/>
    </source>
</evidence>
<feature type="coiled-coil region" evidence="12">
    <location>
        <begin position="369"/>
        <end position="430"/>
    </location>
</feature>
<keyword evidence="6 11" id="KW-0067">ATP-binding</keyword>
<feature type="region of interest" description="Disordered" evidence="13">
    <location>
        <begin position="788"/>
        <end position="810"/>
    </location>
</feature>
<feature type="domain" description="Kinesin motor" evidence="14">
    <location>
        <begin position="11"/>
        <end position="354"/>
    </location>
</feature>
<keyword evidence="8 11" id="KW-0505">Motor protein</keyword>
<dbReference type="FunFam" id="3.40.850.10:FF:000027">
    <property type="entry name" value="Kinesin-like protein"/>
    <property type="match status" value="1"/>
</dbReference>
<keyword evidence="4" id="KW-0493">Microtubule</keyword>
<dbReference type="GO" id="GO:0005524">
    <property type="term" value="F:ATP binding"/>
    <property type="evidence" value="ECO:0007669"/>
    <property type="project" value="UniProtKB-UniRule"/>
</dbReference>
<evidence type="ECO:0000256" key="6">
    <source>
        <dbReference type="ARBA" id="ARBA00022840"/>
    </source>
</evidence>
<dbReference type="PROSITE" id="PS00411">
    <property type="entry name" value="KINESIN_MOTOR_1"/>
    <property type="match status" value="1"/>
</dbReference>
<feature type="region of interest" description="Disordered" evidence="13">
    <location>
        <begin position="880"/>
        <end position="919"/>
    </location>
</feature>
<feature type="region of interest" description="Disordered" evidence="13">
    <location>
        <begin position="1061"/>
        <end position="1081"/>
    </location>
</feature>
<dbReference type="PANTHER" id="PTHR47968:SF65">
    <property type="entry name" value="KINESIN MOTOR DOMAIN-CONTAINING PROTEIN"/>
    <property type="match status" value="1"/>
</dbReference>
<dbReference type="GO" id="GO:0005874">
    <property type="term" value="C:microtubule"/>
    <property type="evidence" value="ECO:0007669"/>
    <property type="project" value="UniProtKB-KW"/>
</dbReference>
<evidence type="ECO:0000256" key="1">
    <source>
        <dbReference type="ARBA" id="ARBA00004123"/>
    </source>
</evidence>
<reference evidence="15 16" key="1">
    <citation type="journal article" date="2023" name="Sci. Data">
        <title>Genome assembly of the Korean intertidal mud-creeper Batillaria attramentaria.</title>
        <authorList>
            <person name="Patra A.K."/>
            <person name="Ho P.T."/>
            <person name="Jun S."/>
            <person name="Lee S.J."/>
            <person name="Kim Y."/>
            <person name="Won Y.J."/>
        </authorList>
    </citation>
    <scope>NUCLEOTIDE SEQUENCE [LARGE SCALE GENOMIC DNA]</scope>
    <source>
        <strain evidence="15">Wonlab-2016</strain>
    </source>
</reference>